<comment type="subcellular location">
    <subcellularLocation>
        <location evidence="1">Secreted</location>
    </subcellularLocation>
</comment>
<feature type="region of interest" description="Disordered" evidence="4">
    <location>
        <begin position="227"/>
        <end position="290"/>
    </location>
</feature>
<dbReference type="KEGG" id="tps:THAPSDRAFT_8205"/>
<evidence type="ECO:0000259" key="6">
    <source>
        <dbReference type="Pfam" id="PF17210"/>
    </source>
</evidence>
<evidence type="ECO:0000313" key="8">
    <source>
        <dbReference type="Proteomes" id="UP000001449"/>
    </source>
</evidence>
<feature type="compositionally biased region" description="Low complexity" evidence="4">
    <location>
        <begin position="660"/>
        <end position="678"/>
    </location>
</feature>
<name>B8C8P8_THAPS</name>
<keyword evidence="2" id="KW-0964">Secreted</keyword>
<feature type="chain" id="PRO_5002866399" description="SD-repeat containing protein B domain-containing protein" evidence="5">
    <location>
        <begin position="19"/>
        <end position="1062"/>
    </location>
</feature>
<feature type="compositionally biased region" description="Low complexity" evidence="4">
    <location>
        <begin position="245"/>
        <end position="288"/>
    </location>
</feature>
<dbReference type="Gene3D" id="2.60.40.10">
    <property type="entry name" value="Immunoglobulins"/>
    <property type="match status" value="1"/>
</dbReference>
<dbReference type="InParanoid" id="B8C8P8"/>
<dbReference type="Proteomes" id="UP000001449">
    <property type="component" value="Chromosome 9"/>
</dbReference>
<dbReference type="GeneID" id="7446982"/>
<feature type="region of interest" description="Disordered" evidence="4">
    <location>
        <begin position="471"/>
        <end position="596"/>
    </location>
</feature>
<keyword evidence="3 5" id="KW-0732">Signal</keyword>
<gene>
    <name evidence="7" type="ORF">THAPSDRAFT_8205</name>
</gene>
<evidence type="ECO:0000256" key="4">
    <source>
        <dbReference type="SAM" id="MobiDB-lite"/>
    </source>
</evidence>
<dbReference type="SUPFAM" id="SSF50156">
    <property type="entry name" value="PDZ domain-like"/>
    <property type="match status" value="1"/>
</dbReference>
<dbReference type="InterPro" id="IPR033764">
    <property type="entry name" value="Sdr_B"/>
</dbReference>
<evidence type="ECO:0000256" key="5">
    <source>
        <dbReference type="SAM" id="SignalP"/>
    </source>
</evidence>
<accession>B8C8P8</accession>
<sequence>MIIHHSLLLLAALASIGGDVALGDAAQHRQLRDLPKGPITRLPTRLPTSKPTVVAADELADTTSDGDESLKENAPAASTSTETETEGGDRMDSLLALKVTRQPTQFQSASSTVGKAAPPSASPVSTDAPSASSVESTDEPSALPVIFTDSPNSTIQATIEVTPPPSERESMNPSQSPSLVPSKAITASPITSSPSKAITASPVSSSPTGFPSEVPILAHSELPSQAISMKPSQQTASEFPSQPVSEQPSQTISSQTSETISEIPSLTISSHPSQTSSSHPSNAPSLPSDINLGGKVFNDANSNGIFDSDEEGVSDIHIEAYSCNGAKLVARGTSKSNGSFMYIGEPGCYYFTVKQSEEYSFTINGLDSTVNPENGRTPDIVREAGEVDLSWNVGIVFASSSSPVAAPSSLSPSDTMSYPPSISSVPTESVSESPSVSSVPSAVESASPSISTVPTVTVSVSPSVSNGPSFTASNMPSVSLSPTNVPTHQPTTKQPNPLPTRQPSNKPTQKPSHTPSIAPSLEASTVPSGEPSTPPSFVPTQSPMKSPSSSPSASPSNAPSNSPTPSHPLPSPSYTTQAPSKAPSTTPTSSPTEIVTCPNAYNQHDAYITGSQVEVDSVIYQCREYPFNYYCNLPEFQPQSSSNSQWEDAWTRVQRCQREPTSMPSASPSLTPTSPQPTAFASEDPPLTQSSTMVNVNAKMQLQLGGVSEVMSELATEIFEQSCRRFLNKQFKGMQPPLYYIECIVSSQQVLSGESRLRKLTSSSLLVDVDISGVAIASEESDVEFNDHIYWIFTARGGDFINELKHDYPFDALVGLESIKRVQSKLAFATMGNDNEGNKGKVTGIALGSAAMLLVVGGLIYQWGRTDDDDDESSAPPQRDAAYDMNEIEPNSEFAKIYGSNNNNLRNFTKATFLLGDGEEIHQNKYSVPKAISNVGARSRGEDDSVFRQFSVVGSPTSIACPGSDKRLRRSRNSYQISQERVVVAPPGKLGVVLDTTNHGPLVHKVNDNSVLKGLVFEGDIIVALDDVDTTKMSAGSVTKILSRQIEFDRKIKVSSVTALSL</sequence>
<proteinExistence type="predicted"/>
<dbReference type="PANTHER" id="PTHR38909:SF1">
    <property type="entry name" value="G PROTEIN GAMMA DOMAIN-CONTAINING PROTEIN"/>
    <property type="match status" value="1"/>
</dbReference>
<dbReference type="eggNOG" id="ENOG502STF0">
    <property type="taxonomic scope" value="Eukaryota"/>
</dbReference>
<dbReference type="RefSeq" id="XP_002292351.1">
    <property type="nucleotide sequence ID" value="XM_002292315.1"/>
</dbReference>
<dbReference type="SUPFAM" id="SSF117074">
    <property type="entry name" value="Hypothetical protein PA1324"/>
    <property type="match status" value="1"/>
</dbReference>
<dbReference type="GO" id="GO:0005576">
    <property type="term" value="C:extracellular region"/>
    <property type="evidence" value="ECO:0007669"/>
    <property type="project" value="UniProtKB-SubCell"/>
</dbReference>
<keyword evidence="8" id="KW-1185">Reference proteome</keyword>
<feature type="compositionally biased region" description="Polar residues" evidence="4">
    <location>
        <begin position="122"/>
        <end position="135"/>
    </location>
</feature>
<feature type="compositionally biased region" description="Low complexity" evidence="4">
    <location>
        <begin position="539"/>
        <end position="564"/>
    </location>
</feature>
<feature type="compositionally biased region" description="Polar residues" evidence="4">
    <location>
        <begin position="471"/>
        <end position="531"/>
    </location>
</feature>
<feature type="compositionally biased region" description="Polar residues" evidence="4">
    <location>
        <begin position="103"/>
        <end position="113"/>
    </location>
</feature>
<feature type="compositionally biased region" description="Polar residues" evidence="4">
    <location>
        <begin position="227"/>
        <end position="244"/>
    </location>
</feature>
<feature type="region of interest" description="Disordered" evidence="4">
    <location>
        <begin position="402"/>
        <end position="453"/>
    </location>
</feature>
<dbReference type="PaxDb" id="35128-Thaps8205"/>
<feature type="compositionally biased region" description="Low complexity" evidence="4">
    <location>
        <begin position="572"/>
        <end position="592"/>
    </location>
</feature>
<feature type="region of interest" description="Disordered" evidence="4">
    <location>
        <begin position="655"/>
        <end position="682"/>
    </location>
</feature>
<evidence type="ECO:0000313" key="7">
    <source>
        <dbReference type="EMBL" id="EED90326.1"/>
    </source>
</evidence>
<dbReference type="EMBL" id="CM000645">
    <property type="protein sequence ID" value="EED90326.1"/>
    <property type="molecule type" value="Genomic_DNA"/>
</dbReference>
<feature type="signal peptide" evidence="5">
    <location>
        <begin position="1"/>
        <end position="18"/>
    </location>
</feature>
<dbReference type="InterPro" id="IPR013783">
    <property type="entry name" value="Ig-like_fold"/>
</dbReference>
<dbReference type="HOGENOM" id="CLU_289125_0_0_1"/>
<feature type="compositionally biased region" description="Polar residues" evidence="4">
    <location>
        <begin position="188"/>
        <end position="209"/>
    </location>
</feature>
<feature type="domain" description="SD-repeat containing protein B" evidence="6">
    <location>
        <begin position="291"/>
        <end position="395"/>
    </location>
</feature>
<dbReference type="InterPro" id="IPR036034">
    <property type="entry name" value="PDZ_sf"/>
</dbReference>
<evidence type="ECO:0000256" key="3">
    <source>
        <dbReference type="ARBA" id="ARBA00022729"/>
    </source>
</evidence>
<evidence type="ECO:0000256" key="1">
    <source>
        <dbReference type="ARBA" id="ARBA00004613"/>
    </source>
</evidence>
<feature type="region of interest" description="Disordered" evidence="4">
    <location>
        <begin position="103"/>
        <end position="148"/>
    </location>
</feature>
<dbReference type="PANTHER" id="PTHR38909">
    <property type="entry name" value="G PROTEIN GAMMA DOMAIN-CONTAINING PROTEIN"/>
    <property type="match status" value="1"/>
</dbReference>
<feature type="compositionally biased region" description="Acidic residues" evidence="4">
    <location>
        <begin position="58"/>
        <end position="67"/>
    </location>
</feature>
<reference evidence="7 8" key="1">
    <citation type="journal article" date="2004" name="Science">
        <title>The genome of the diatom Thalassiosira pseudonana: ecology, evolution, and metabolism.</title>
        <authorList>
            <person name="Armbrust E.V."/>
            <person name="Berges J.A."/>
            <person name="Bowler C."/>
            <person name="Green B.R."/>
            <person name="Martinez D."/>
            <person name="Putnam N.H."/>
            <person name="Zhou S."/>
            <person name="Allen A.E."/>
            <person name="Apt K.E."/>
            <person name="Bechner M."/>
            <person name="Brzezinski M.A."/>
            <person name="Chaal B.K."/>
            <person name="Chiovitti A."/>
            <person name="Davis A.K."/>
            <person name="Demarest M.S."/>
            <person name="Detter J.C."/>
            <person name="Glavina T."/>
            <person name="Goodstein D."/>
            <person name="Hadi M.Z."/>
            <person name="Hellsten U."/>
            <person name="Hildebrand M."/>
            <person name="Jenkins B.D."/>
            <person name="Jurka J."/>
            <person name="Kapitonov V.V."/>
            <person name="Kroger N."/>
            <person name="Lau W.W."/>
            <person name="Lane T.W."/>
            <person name="Larimer F.W."/>
            <person name="Lippmeier J.C."/>
            <person name="Lucas S."/>
            <person name="Medina M."/>
            <person name="Montsant A."/>
            <person name="Obornik M."/>
            <person name="Parker M.S."/>
            <person name="Palenik B."/>
            <person name="Pazour G.J."/>
            <person name="Richardson P.M."/>
            <person name="Rynearson T.A."/>
            <person name="Saito M.A."/>
            <person name="Schwartz D.C."/>
            <person name="Thamatrakoln K."/>
            <person name="Valentin K."/>
            <person name="Vardi A."/>
            <person name="Wilkerson F.P."/>
            <person name="Rokhsar D.S."/>
        </authorList>
    </citation>
    <scope>NUCLEOTIDE SEQUENCE [LARGE SCALE GENOMIC DNA]</scope>
    <source>
        <strain evidence="7 8">CCMP1335</strain>
    </source>
</reference>
<reference evidence="7 8" key="2">
    <citation type="journal article" date="2008" name="Nature">
        <title>The Phaeodactylum genome reveals the evolutionary history of diatom genomes.</title>
        <authorList>
            <person name="Bowler C."/>
            <person name="Allen A.E."/>
            <person name="Badger J.H."/>
            <person name="Grimwood J."/>
            <person name="Jabbari K."/>
            <person name="Kuo A."/>
            <person name="Maheswari U."/>
            <person name="Martens C."/>
            <person name="Maumus F."/>
            <person name="Otillar R.P."/>
            <person name="Rayko E."/>
            <person name="Salamov A."/>
            <person name="Vandepoele K."/>
            <person name="Beszteri B."/>
            <person name="Gruber A."/>
            <person name="Heijde M."/>
            <person name="Katinka M."/>
            <person name="Mock T."/>
            <person name="Valentin K."/>
            <person name="Verret F."/>
            <person name="Berges J.A."/>
            <person name="Brownlee C."/>
            <person name="Cadoret J.P."/>
            <person name="Chiovitti A."/>
            <person name="Choi C.J."/>
            <person name="Coesel S."/>
            <person name="De Martino A."/>
            <person name="Detter J.C."/>
            <person name="Durkin C."/>
            <person name="Falciatore A."/>
            <person name="Fournet J."/>
            <person name="Haruta M."/>
            <person name="Huysman M.J."/>
            <person name="Jenkins B.D."/>
            <person name="Jiroutova K."/>
            <person name="Jorgensen R.E."/>
            <person name="Joubert Y."/>
            <person name="Kaplan A."/>
            <person name="Kroger N."/>
            <person name="Kroth P.G."/>
            <person name="La Roche J."/>
            <person name="Lindquist E."/>
            <person name="Lommer M."/>
            <person name="Martin-Jezequel V."/>
            <person name="Lopez P.J."/>
            <person name="Lucas S."/>
            <person name="Mangogna M."/>
            <person name="McGinnis K."/>
            <person name="Medlin L.K."/>
            <person name="Montsant A."/>
            <person name="Oudot-Le Secq M.P."/>
            <person name="Napoli C."/>
            <person name="Obornik M."/>
            <person name="Parker M.S."/>
            <person name="Petit J.L."/>
            <person name="Porcel B.M."/>
            <person name="Poulsen N."/>
            <person name="Robison M."/>
            <person name="Rychlewski L."/>
            <person name="Rynearson T.A."/>
            <person name="Schmutz J."/>
            <person name="Shapiro H."/>
            <person name="Siaut M."/>
            <person name="Stanley M."/>
            <person name="Sussman M.R."/>
            <person name="Taylor A.R."/>
            <person name="Vardi A."/>
            <person name="von Dassow P."/>
            <person name="Vyverman W."/>
            <person name="Willis A."/>
            <person name="Wyrwicz L.S."/>
            <person name="Rokhsar D.S."/>
            <person name="Weissenbach J."/>
            <person name="Armbrust E.V."/>
            <person name="Green B.R."/>
            <person name="Van de Peer Y."/>
            <person name="Grigoriev I.V."/>
        </authorList>
    </citation>
    <scope>NUCLEOTIDE SEQUENCE [LARGE SCALE GENOMIC DNA]</scope>
    <source>
        <strain evidence="7 8">CCMP1335</strain>
    </source>
</reference>
<evidence type="ECO:0000256" key="2">
    <source>
        <dbReference type="ARBA" id="ARBA00022525"/>
    </source>
</evidence>
<protein>
    <recommendedName>
        <fullName evidence="6">SD-repeat containing protein B domain-containing protein</fullName>
    </recommendedName>
</protein>
<dbReference type="PRINTS" id="PR01217">
    <property type="entry name" value="PRICHEXTENSN"/>
</dbReference>
<feature type="region of interest" description="Disordered" evidence="4">
    <location>
        <begin position="33"/>
        <end position="89"/>
    </location>
</feature>
<dbReference type="Pfam" id="PF17210">
    <property type="entry name" value="SdrD_B"/>
    <property type="match status" value="1"/>
</dbReference>
<dbReference type="AlphaFoldDB" id="B8C8P8"/>
<feature type="region of interest" description="Disordered" evidence="4">
    <location>
        <begin position="162"/>
        <end position="214"/>
    </location>
</feature>
<organism evidence="7 8">
    <name type="scientific">Thalassiosira pseudonana</name>
    <name type="common">Marine diatom</name>
    <name type="synonym">Cyclotella nana</name>
    <dbReference type="NCBI Taxonomy" id="35128"/>
    <lineage>
        <taxon>Eukaryota</taxon>
        <taxon>Sar</taxon>
        <taxon>Stramenopiles</taxon>
        <taxon>Ochrophyta</taxon>
        <taxon>Bacillariophyta</taxon>
        <taxon>Coscinodiscophyceae</taxon>
        <taxon>Thalassiosirophycidae</taxon>
        <taxon>Thalassiosirales</taxon>
        <taxon>Thalassiosiraceae</taxon>
        <taxon>Thalassiosira</taxon>
    </lineage>
</organism>